<dbReference type="GO" id="GO:0016020">
    <property type="term" value="C:membrane"/>
    <property type="evidence" value="ECO:0007669"/>
    <property type="project" value="TreeGrafter"/>
</dbReference>
<keyword evidence="1" id="KW-0732">Signal</keyword>
<dbReference type="GeneTree" id="ENSGT00940000165599"/>
<dbReference type="Ensembl" id="ENSPKIT00000015586.1">
    <property type="protein sequence ID" value="ENSPKIP00000034666.1"/>
    <property type="gene ID" value="ENSPKIG00000013888.1"/>
</dbReference>
<dbReference type="Pfam" id="PF02014">
    <property type="entry name" value="Reeler"/>
    <property type="match status" value="1"/>
</dbReference>
<dbReference type="Gene3D" id="2.60.40.4060">
    <property type="entry name" value="Reeler domain"/>
    <property type="match status" value="1"/>
</dbReference>
<evidence type="ECO:0000313" key="4">
    <source>
        <dbReference type="Proteomes" id="UP000261540"/>
    </source>
</evidence>
<evidence type="ECO:0000259" key="2">
    <source>
        <dbReference type="PROSITE" id="PS51019"/>
    </source>
</evidence>
<dbReference type="Proteomes" id="UP000261540">
    <property type="component" value="Unplaced"/>
</dbReference>
<reference evidence="3" key="2">
    <citation type="submission" date="2025-09" db="UniProtKB">
        <authorList>
            <consortium name="Ensembl"/>
        </authorList>
    </citation>
    <scope>IDENTIFICATION</scope>
</reference>
<feature type="chain" id="PRO_5017295126" description="Reelin domain-containing protein" evidence="1">
    <location>
        <begin position="24"/>
        <end position="167"/>
    </location>
</feature>
<reference evidence="3" key="1">
    <citation type="submission" date="2025-08" db="UniProtKB">
        <authorList>
            <consortium name="Ensembl"/>
        </authorList>
    </citation>
    <scope>IDENTIFICATION</scope>
</reference>
<feature type="signal peptide" evidence="1">
    <location>
        <begin position="1"/>
        <end position="23"/>
    </location>
</feature>
<organism evidence="3 4">
    <name type="scientific">Paramormyrops kingsleyae</name>
    <dbReference type="NCBI Taxonomy" id="1676925"/>
    <lineage>
        <taxon>Eukaryota</taxon>
        <taxon>Metazoa</taxon>
        <taxon>Chordata</taxon>
        <taxon>Craniata</taxon>
        <taxon>Vertebrata</taxon>
        <taxon>Euteleostomi</taxon>
        <taxon>Actinopterygii</taxon>
        <taxon>Neopterygii</taxon>
        <taxon>Teleostei</taxon>
        <taxon>Osteoglossocephala</taxon>
        <taxon>Osteoglossomorpha</taxon>
        <taxon>Osteoglossiformes</taxon>
        <taxon>Mormyridae</taxon>
        <taxon>Paramormyrops</taxon>
    </lineage>
</organism>
<evidence type="ECO:0000313" key="3">
    <source>
        <dbReference type="Ensembl" id="ENSPKIP00000034666.1"/>
    </source>
</evidence>
<dbReference type="PROSITE" id="PS51019">
    <property type="entry name" value="REELIN"/>
    <property type="match status" value="1"/>
</dbReference>
<protein>
    <recommendedName>
        <fullName evidence="2">Reelin domain-containing protein</fullName>
    </recommendedName>
</protein>
<feature type="domain" description="Reelin" evidence="2">
    <location>
        <begin position="18"/>
        <end position="167"/>
    </location>
</feature>
<accession>A0A3B3SX18</accession>
<dbReference type="PANTHER" id="PTHR45828:SF32">
    <property type="entry name" value="SI:DKEY-251I10.2"/>
    <property type="match status" value="1"/>
</dbReference>
<dbReference type="AlphaFoldDB" id="A0A3B3SX18"/>
<dbReference type="InterPro" id="IPR042307">
    <property type="entry name" value="Reeler_sf"/>
</dbReference>
<dbReference type="PANTHER" id="PTHR45828">
    <property type="entry name" value="CYTOCHROME B561/FERRIC REDUCTASE TRANSMEMBRANE"/>
    <property type="match status" value="1"/>
</dbReference>
<sequence>ETAMPGEVLLAAFLLQLPPLASSYPTGAPASACADMTPHHGGAQAQATPAPYTIYISNHTFRVDEPITVTIKGPNYTGLLLRAQSSSRADALGVWQPPPANTKYLHCSGNAHGAITHSNIEGTTGWILFQPELTASVSLCFRATVAQEKTVFWVNIKSESLTRGELK</sequence>
<proteinExistence type="predicted"/>
<dbReference type="CDD" id="cd08544">
    <property type="entry name" value="Reeler"/>
    <property type="match status" value="1"/>
</dbReference>
<dbReference type="InterPro" id="IPR002861">
    <property type="entry name" value="Reeler_dom"/>
</dbReference>
<dbReference type="STRING" id="1676925.ENSPKIP00000034666"/>
<keyword evidence="4" id="KW-1185">Reference proteome</keyword>
<evidence type="ECO:0000256" key="1">
    <source>
        <dbReference type="SAM" id="SignalP"/>
    </source>
</evidence>
<name>A0A3B3SX18_9TELE</name>
<dbReference type="InterPro" id="IPR051237">
    <property type="entry name" value="Ferric-chelate_Red/DefProt"/>
</dbReference>